<evidence type="ECO:0000256" key="6">
    <source>
        <dbReference type="ARBA" id="ARBA00022989"/>
    </source>
</evidence>
<dbReference type="PANTHER" id="PTHR33908">
    <property type="entry name" value="MANNOSYLTRANSFERASE YKCB-RELATED"/>
    <property type="match status" value="1"/>
</dbReference>
<feature type="transmembrane region" description="Helical" evidence="8">
    <location>
        <begin position="250"/>
        <end position="269"/>
    </location>
</feature>
<feature type="transmembrane region" description="Helical" evidence="8">
    <location>
        <begin position="336"/>
        <end position="355"/>
    </location>
</feature>
<evidence type="ECO:0000256" key="1">
    <source>
        <dbReference type="ARBA" id="ARBA00004651"/>
    </source>
</evidence>
<evidence type="ECO:0000256" key="3">
    <source>
        <dbReference type="ARBA" id="ARBA00022676"/>
    </source>
</evidence>
<keyword evidence="6 8" id="KW-1133">Transmembrane helix</keyword>
<dbReference type="Proteomes" id="UP000524246">
    <property type="component" value="Unassembled WGS sequence"/>
</dbReference>
<feature type="non-terminal residue" evidence="10">
    <location>
        <position position="380"/>
    </location>
</feature>
<evidence type="ECO:0000256" key="2">
    <source>
        <dbReference type="ARBA" id="ARBA00022475"/>
    </source>
</evidence>
<evidence type="ECO:0000259" key="9">
    <source>
        <dbReference type="Pfam" id="PF13231"/>
    </source>
</evidence>
<dbReference type="AlphaFoldDB" id="A0A7X9IJY1"/>
<dbReference type="Pfam" id="PF13231">
    <property type="entry name" value="PMT_2"/>
    <property type="match status" value="1"/>
</dbReference>
<name>A0A7X9IJY1_9DELT</name>
<comment type="caution">
    <text evidence="10">The sequence shown here is derived from an EMBL/GenBank/DDBJ whole genome shotgun (WGS) entry which is preliminary data.</text>
</comment>
<reference evidence="10 11" key="1">
    <citation type="journal article" date="2020" name="Biotechnol. Biofuels">
        <title>New insights from the biogas microbiome by comprehensive genome-resolved metagenomics of nearly 1600 species originating from multiple anaerobic digesters.</title>
        <authorList>
            <person name="Campanaro S."/>
            <person name="Treu L."/>
            <person name="Rodriguez-R L.M."/>
            <person name="Kovalovszki A."/>
            <person name="Ziels R.M."/>
            <person name="Maus I."/>
            <person name="Zhu X."/>
            <person name="Kougias P.G."/>
            <person name="Basile A."/>
            <person name="Luo G."/>
            <person name="Schluter A."/>
            <person name="Konstantinidis K.T."/>
            <person name="Angelidaki I."/>
        </authorList>
    </citation>
    <scope>NUCLEOTIDE SEQUENCE [LARGE SCALE GENOMIC DNA]</scope>
    <source>
        <strain evidence="10">AS27yjCOA_65</strain>
    </source>
</reference>
<gene>
    <name evidence="10" type="ORF">GYA55_05130</name>
</gene>
<evidence type="ECO:0000256" key="7">
    <source>
        <dbReference type="ARBA" id="ARBA00023136"/>
    </source>
</evidence>
<evidence type="ECO:0000313" key="11">
    <source>
        <dbReference type="Proteomes" id="UP000524246"/>
    </source>
</evidence>
<feature type="transmembrane region" description="Helical" evidence="8">
    <location>
        <begin position="159"/>
        <end position="178"/>
    </location>
</feature>
<sequence>MKWKPGFIVICLILVLSMIAALFGLGLSYHGSFGPRDSLGELSMIGGDAWVQDGASIRFYSLAPKGNHLRLHMRGWRPIGQPEAKYEISVCGQIVAAFEDNGKTVQNVPLLGQCEPRLVSFKVLNPIAPSPNDRRRLGSQLKSLKLTSKLGVPILQPRTIIVVGAAIAVLSLLGMFLLWTSGQIYLSLLIPVVSFLFLMNAKFMEYHKLFPLWLLCVGMAIGVLIVPILDAKIAKKDQGIKNSHFRQADGGSFSLLLLIVVAAAAFRFYHLDFGLPENYHPDEVPKVNAIMRMVQSGTLNPNYFLHPSLLLYSTYFTNTVLHYFGISGEFRDTAFLAGRVVSCLAGIFSVVLLYYIAKNLYSSGTGLLAAALLAFSPIHV</sequence>
<feature type="transmembrane region" description="Helical" evidence="8">
    <location>
        <begin position="185"/>
        <end position="204"/>
    </location>
</feature>
<dbReference type="GO" id="GO:0005886">
    <property type="term" value="C:plasma membrane"/>
    <property type="evidence" value="ECO:0007669"/>
    <property type="project" value="UniProtKB-SubCell"/>
</dbReference>
<dbReference type="InterPro" id="IPR050297">
    <property type="entry name" value="LipidA_mod_glycosyltrf_83"/>
</dbReference>
<dbReference type="PANTHER" id="PTHR33908:SF11">
    <property type="entry name" value="MEMBRANE PROTEIN"/>
    <property type="match status" value="1"/>
</dbReference>
<feature type="transmembrane region" description="Helical" evidence="8">
    <location>
        <begin position="210"/>
        <end position="229"/>
    </location>
</feature>
<feature type="transmembrane region" description="Helical" evidence="8">
    <location>
        <begin position="7"/>
        <end position="29"/>
    </location>
</feature>
<feature type="domain" description="Glycosyltransferase RgtA/B/C/D-like" evidence="9">
    <location>
        <begin position="335"/>
        <end position="378"/>
    </location>
</feature>
<dbReference type="EMBL" id="JAAZON010000215">
    <property type="protein sequence ID" value="NMC62534.1"/>
    <property type="molecule type" value="Genomic_DNA"/>
</dbReference>
<keyword evidence="3" id="KW-0328">Glycosyltransferase</keyword>
<keyword evidence="2" id="KW-1003">Cell membrane</keyword>
<keyword evidence="4" id="KW-0808">Transferase</keyword>
<evidence type="ECO:0000313" key="10">
    <source>
        <dbReference type="EMBL" id="NMC62534.1"/>
    </source>
</evidence>
<proteinExistence type="predicted"/>
<accession>A0A7X9IJY1</accession>
<evidence type="ECO:0000256" key="4">
    <source>
        <dbReference type="ARBA" id="ARBA00022679"/>
    </source>
</evidence>
<evidence type="ECO:0000256" key="5">
    <source>
        <dbReference type="ARBA" id="ARBA00022692"/>
    </source>
</evidence>
<evidence type="ECO:0000256" key="8">
    <source>
        <dbReference type="SAM" id="Phobius"/>
    </source>
</evidence>
<keyword evidence="5 8" id="KW-0812">Transmembrane</keyword>
<dbReference type="InterPro" id="IPR038731">
    <property type="entry name" value="RgtA/B/C-like"/>
</dbReference>
<feature type="transmembrane region" description="Helical" evidence="8">
    <location>
        <begin position="303"/>
        <end position="324"/>
    </location>
</feature>
<dbReference type="GO" id="GO:0009103">
    <property type="term" value="P:lipopolysaccharide biosynthetic process"/>
    <property type="evidence" value="ECO:0007669"/>
    <property type="project" value="UniProtKB-ARBA"/>
</dbReference>
<keyword evidence="7 8" id="KW-0472">Membrane</keyword>
<dbReference type="GO" id="GO:0016763">
    <property type="term" value="F:pentosyltransferase activity"/>
    <property type="evidence" value="ECO:0007669"/>
    <property type="project" value="TreeGrafter"/>
</dbReference>
<comment type="subcellular location">
    <subcellularLocation>
        <location evidence="1">Cell membrane</location>
        <topology evidence="1">Multi-pass membrane protein</topology>
    </subcellularLocation>
</comment>
<organism evidence="10 11">
    <name type="scientific">SAR324 cluster bacterium</name>
    <dbReference type="NCBI Taxonomy" id="2024889"/>
    <lineage>
        <taxon>Bacteria</taxon>
        <taxon>Deltaproteobacteria</taxon>
        <taxon>SAR324 cluster</taxon>
    </lineage>
</organism>
<protein>
    <recommendedName>
        <fullName evidence="9">Glycosyltransferase RgtA/B/C/D-like domain-containing protein</fullName>
    </recommendedName>
</protein>